<comment type="caution">
    <text evidence="1">The sequence shown here is derived from an EMBL/GenBank/DDBJ whole genome shotgun (WGS) entry which is preliminary data.</text>
</comment>
<proteinExistence type="predicted"/>
<name>A0A437R4X3_9GAMM</name>
<sequence>MWNLLLISVAYLSLSGENNRKKIMKLNLKKSQLVNLSLDNQALPNDLTPQIAGGNCTCGCCTPSTPAAGCGGGGGGGLVTANEQGCPSDPFGWTNICCMIP</sequence>
<reference evidence="1 2" key="1">
    <citation type="submission" date="2019-01" db="EMBL/GenBank/DDBJ databases">
        <authorList>
            <person name="Chen W.-M."/>
        </authorList>
    </citation>
    <scope>NUCLEOTIDE SEQUENCE [LARGE SCALE GENOMIC DNA]</scope>
    <source>
        <strain evidence="1 2">KYPC3</strain>
    </source>
</reference>
<evidence type="ECO:0000313" key="1">
    <source>
        <dbReference type="EMBL" id="RVU41792.1"/>
    </source>
</evidence>
<dbReference type="Proteomes" id="UP000283077">
    <property type="component" value="Unassembled WGS sequence"/>
</dbReference>
<organism evidence="1 2">
    <name type="scientific">Rheinheimera riviphila</name>
    <dbReference type="NCBI Taxonomy" id="1834037"/>
    <lineage>
        <taxon>Bacteria</taxon>
        <taxon>Pseudomonadati</taxon>
        <taxon>Pseudomonadota</taxon>
        <taxon>Gammaproteobacteria</taxon>
        <taxon>Chromatiales</taxon>
        <taxon>Chromatiaceae</taxon>
        <taxon>Rheinheimera</taxon>
    </lineage>
</organism>
<keyword evidence="2" id="KW-1185">Reference proteome</keyword>
<evidence type="ECO:0000313" key="2">
    <source>
        <dbReference type="Proteomes" id="UP000283077"/>
    </source>
</evidence>
<gene>
    <name evidence="1" type="ORF">EOE67_00925</name>
</gene>
<dbReference type="EMBL" id="SACS01000001">
    <property type="protein sequence ID" value="RVU41792.1"/>
    <property type="molecule type" value="Genomic_DNA"/>
</dbReference>
<dbReference type="OrthoDB" id="5776093at2"/>
<protein>
    <submittedName>
        <fullName evidence="1">Uncharacterized protein</fullName>
    </submittedName>
</protein>
<accession>A0A437R4X3</accession>
<dbReference type="AlphaFoldDB" id="A0A437R4X3"/>